<gene>
    <name evidence="1" type="ORF">QFC21_000455</name>
</gene>
<sequence>MAEPAPFPSEKELEEMQHRLVNRMVKSGEWQRIQDTLRTKLSESGWTDQVKSHAKGT</sequence>
<reference evidence="1" key="1">
    <citation type="submission" date="2023-04" db="EMBL/GenBank/DDBJ databases">
        <title>Draft Genome sequencing of Naganishia species isolated from polar environments using Oxford Nanopore Technology.</title>
        <authorList>
            <person name="Leo P."/>
            <person name="Venkateswaran K."/>
        </authorList>
    </citation>
    <scope>NUCLEOTIDE SEQUENCE</scope>
    <source>
        <strain evidence="1">MNA-CCFEE 5423</strain>
    </source>
</reference>
<comment type="caution">
    <text evidence="1">The sequence shown here is derived from an EMBL/GenBank/DDBJ whole genome shotgun (WGS) entry which is preliminary data.</text>
</comment>
<dbReference type="EMBL" id="JASBWT010000001">
    <property type="protein sequence ID" value="KAJ9109127.1"/>
    <property type="molecule type" value="Genomic_DNA"/>
</dbReference>
<evidence type="ECO:0000313" key="1">
    <source>
        <dbReference type="EMBL" id="KAJ9109127.1"/>
    </source>
</evidence>
<organism evidence="1 2">
    <name type="scientific">Naganishia friedmannii</name>
    <dbReference type="NCBI Taxonomy" id="89922"/>
    <lineage>
        <taxon>Eukaryota</taxon>
        <taxon>Fungi</taxon>
        <taxon>Dikarya</taxon>
        <taxon>Basidiomycota</taxon>
        <taxon>Agaricomycotina</taxon>
        <taxon>Tremellomycetes</taxon>
        <taxon>Filobasidiales</taxon>
        <taxon>Filobasidiaceae</taxon>
        <taxon>Naganishia</taxon>
    </lineage>
</organism>
<proteinExistence type="predicted"/>
<accession>A0ACC2WF10</accession>
<dbReference type="Proteomes" id="UP001227268">
    <property type="component" value="Unassembled WGS sequence"/>
</dbReference>
<name>A0ACC2WF10_9TREE</name>
<protein>
    <submittedName>
        <fullName evidence="1">Uncharacterized protein</fullName>
    </submittedName>
</protein>
<evidence type="ECO:0000313" key="2">
    <source>
        <dbReference type="Proteomes" id="UP001227268"/>
    </source>
</evidence>
<keyword evidence="2" id="KW-1185">Reference proteome</keyword>